<dbReference type="EMBL" id="OAPG01000009">
    <property type="protein sequence ID" value="SNX85293.1"/>
    <property type="molecule type" value="Genomic_DNA"/>
</dbReference>
<dbReference type="AlphaFoldDB" id="A0AAJ4XNA7"/>
<proteinExistence type="predicted"/>
<name>A0AAJ4XNA7_9BASI</name>
<evidence type="ECO:0000313" key="2">
    <source>
        <dbReference type="Proteomes" id="UP001294444"/>
    </source>
</evidence>
<dbReference type="Proteomes" id="UP001294444">
    <property type="component" value="Unassembled WGS sequence"/>
</dbReference>
<sequence>MMKMNFVALPSEERQSICYSAVGFQAPNLAASLGLGGDNLQYGTAPAKVYTKDKSSHDKIQKGHFCRSRRMPACWSASELDSSSPVKRGWMVCKVI</sequence>
<reference evidence="1" key="1">
    <citation type="submission" date="2023-10" db="EMBL/GenBank/DDBJ databases">
        <authorList>
            <person name="Guldener U."/>
        </authorList>
    </citation>
    <scope>NUCLEOTIDE SEQUENCE</scope>
    <source>
        <strain evidence="1">Mp4</strain>
    </source>
</reference>
<organism evidence="1 2">
    <name type="scientific">Melanopsichium pennsylvanicum</name>
    <dbReference type="NCBI Taxonomy" id="63383"/>
    <lineage>
        <taxon>Eukaryota</taxon>
        <taxon>Fungi</taxon>
        <taxon>Dikarya</taxon>
        <taxon>Basidiomycota</taxon>
        <taxon>Ustilaginomycotina</taxon>
        <taxon>Ustilaginomycetes</taxon>
        <taxon>Ustilaginales</taxon>
        <taxon>Ustilaginaceae</taxon>
        <taxon>Melanopsichium</taxon>
    </lineage>
</organism>
<keyword evidence="2" id="KW-1185">Reference proteome</keyword>
<accession>A0AAJ4XNA7</accession>
<protein>
    <submittedName>
        <fullName evidence="1">Uncharacterized protein</fullName>
    </submittedName>
</protein>
<evidence type="ECO:0000313" key="1">
    <source>
        <dbReference type="EMBL" id="SNX85293.1"/>
    </source>
</evidence>
<comment type="caution">
    <text evidence="1">The sequence shown here is derived from an EMBL/GenBank/DDBJ whole genome shotgun (WGS) entry which is preliminary data.</text>
</comment>
<gene>
    <name evidence="1" type="ORF">MEPE_04002</name>
</gene>